<gene>
    <name evidence="8" type="ORF">J2Z48_001262</name>
</gene>
<dbReference type="EC" id="2.1.1.37" evidence="7"/>
<dbReference type="GO" id="GO:0009307">
    <property type="term" value="P:DNA restriction-modification system"/>
    <property type="evidence" value="ECO:0007669"/>
    <property type="project" value="UniProtKB-KW"/>
</dbReference>
<dbReference type="Gene3D" id="3.90.120.10">
    <property type="entry name" value="DNA Methylase, subunit A, domain 2"/>
    <property type="match status" value="1"/>
</dbReference>
<evidence type="ECO:0000256" key="4">
    <source>
        <dbReference type="ARBA" id="ARBA00022747"/>
    </source>
</evidence>
<comment type="catalytic activity">
    <reaction evidence="7">
        <text>a 2'-deoxycytidine in DNA + S-adenosyl-L-methionine = a 5-methyl-2'-deoxycytidine in DNA + S-adenosyl-L-homocysteine + H(+)</text>
        <dbReference type="Rhea" id="RHEA:13681"/>
        <dbReference type="Rhea" id="RHEA-COMP:11369"/>
        <dbReference type="Rhea" id="RHEA-COMP:11370"/>
        <dbReference type="ChEBI" id="CHEBI:15378"/>
        <dbReference type="ChEBI" id="CHEBI:57856"/>
        <dbReference type="ChEBI" id="CHEBI:59789"/>
        <dbReference type="ChEBI" id="CHEBI:85452"/>
        <dbReference type="ChEBI" id="CHEBI:85454"/>
        <dbReference type="EC" id="2.1.1.37"/>
    </reaction>
</comment>
<dbReference type="InterPro" id="IPR018117">
    <property type="entry name" value="C5_DNA_meth_AS"/>
</dbReference>
<keyword evidence="2 5" id="KW-0808">Transferase</keyword>
<reference evidence="8 9" key="1">
    <citation type="submission" date="2023-07" db="EMBL/GenBank/DDBJ databases">
        <title>Genomic Encyclopedia of Type Strains, Phase IV (KMG-IV): sequencing the most valuable type-strain genomes for metagenomic binning, comparative biology and taxonomic classification.</title>
        <authorList>
            <person name="Goeker M."/>
        </authorList>
    </citation>
    <scope>NUCLEOTIDE SEQUENCE [LARGE SCALE GENOMIC DNA]</scope>
    <source>
        <strain evidence="8 9">DSM 46876</strain>
    </source>
</reference>
<evidence type="ECO:0000256" key="2">
    <source>
        <dbReference type="ARBA" id="ARBA00022679"/>
    </source>
</evidence>
<evidence type="ECO:0000256" key="6">
    <source>
        <dbReference type="RuleBase" id="RU000416"/>
    </source>
</evidence>
<dbReference type="SUPFAM" id="SSF53335">
    <property type="entry name" value="S-adenosyl-L-methionine-dependent methyltransferases"/>
    <property type="match status" value="2"/>
</dbReference>
<evidence type="ECO:0000256" key="5">
    <source>
        <dbReference type="PROSITE-ProRule" id="PRU01016"/>
    </source>
</evidence>
<dbReference type="PANTHER" id="PTHR10629:SF52">
    <property type="entry name" value="DNA (CYTOSINE-5)-METHYLTRANSFERASE 1"/>
    <property type="match status" value="1"/>
</dbReference>
<name>A0AAJ1TLY1_9BACL</name>
<accession>A0AAJ1TLY1</accession>
<dbReference type="GO" id="GO:0003886">
    <property type="term" value="F:DNA (cytosine-5-)-methyltransferase activity"/>
    <property type="evidence" value="ECO:0007669"/>
    <property type="project" value="UniProtKB-EC"/>
</dbReference>
<dbReference type="GO" id="GO:0032259">
    <property type="term" value="P:methylation"/>
    <property type="evidence" value="ECO:0007669"/>
    <property type="project" value="UniProtKB-KW"/>
</dbReference>
<sequence>MQKLKVLDLFAGAGGLSLGFKQTNAFEIIMAIEKDKHAASTYRRNNNIQVVEEDIRNLNYVNIDPSQSIDVIIGGPPCQGFSNANRQRNELISGNNQLVKEYVRAIKEISPKAFIMENVHSMASKKQKFFLVNDKYNDISTLGIEIYNEDILIGHAGEYAEKVYELLIDSICKNKQIYPFILSPDLTAKLNSLVRHYRKKNECARFFNHQKNRTFIEKQIRSWESLFYTYKPLQSLVTDSKSLLINCLNSNGDDQKLIANIVSLLEINQIFSRGKEAQEENIAVNDYKIYRKKIYISVQTYTVFEYLKATFSKLGYEIHYGTLNAAQFGVPQIRHRFIVIGVKKQFAQLPVVLPEPILQNPKDFFTIEHAIKDLEILTPTQDITSEPILKSLSQTPNILKKYLNSNTTMLCNHIYTKSRDITQQRFSQLKPGQNFHDLDEELKSTYSDTSRTQNTIYRRLDYNEPSPTVVNVRKSMWIHPSQDRAISIREAARLQSFPDYYIFEGPKDSQYQQVGNAVPPLLGRAVAEKTLNLLGYKVKESLSDLITMKNKENQVHRT</sequence>
<keyword evidence="9" id="KW-1185">Reference proteome</keyword>
<evidence type="ECO:0000313" key="8">
    <source>
        <dbReference type="EMBL" id="MDQ0417090.1"/>
    </source>
</evidence>
<dbReference type="PROSITE" id="PS51679">
    <property type="entry name" value="SAM_MT_C5"/>
    <property type="match status" value="1"/>
</dbReference>
<dbReference type="PANTHER" id="PTHR10629">
    <property type="entry name" value="CYTOSINE-SPECIFIC METHYLTRANSFERASE"/>
    <property type="match status" value="1"/>
</dbReference>
<proteinExistence type="inferred from homology"/>
<keyword evidence="4" id="KW-0680">Restriction system</keyword>
<evidence type="ECO:0000256" key="3">
    <source>
        <dbReference type="ARBA" id="ARBA00022691"/>
    </source>
</evidence>
<dbReference type="Proteomes" id="UP001238450">
    <property type="component" value="Unassembled WGS sequence"/>
</dbReference>
<comment type="similarity">
    <text evidence="5 6">Belongs to the class I-like SAM-binding methyltransferase superfamily. C5-methyltransferase family.</text>
</comment>
<evidence type="ECO:0000313" key="9">
    <source>
        <dbReference type="Proteomes" id="UP001238450"/>
    </source>
</evidence>
<dbReference type="Gene3D" id="3.40.50.150">
    <property type="entry name" value="Vaccinia Virus protein VP39"/>
    <property type="match status" value="2"/>
</dbReference>
<evidence type="ECO:0000256" key="1">
    <source>
        <dbReference type="ARBA" id="ARBA00022603"/>
    </source>
</evidence>
<keyword evidence="1 5" id="KW-0489">Methyltransferase</keyword>
<dbReference type="GO" id="GO:0044027">
    <property type="term" value="P:negative regulation of gene expression via chromosomal CpG island methylation"/>
    <property type="evidence" value="ECO:0007669"/>
    <property type="project" value="TreeGrafter"/>
</dbReference>
<dbReference type="PRINTS" id="PR00105">
    <property type="entry name" value="C5METTRFRASE"/>
</dbReference>
<dbReference type="RefSeq" id="WP_307251848.1">
    <property type="nucleotide sequence ID" value="NZ_JAUSUV010000005.1"/>
</dbReference>
<dbReference type="EMBL" id="JAUSUV010000005">
    <property type="protein sequence ID" value="MDQ0417090.1"/>
    <property type="molecule type" value="Genomic_DNA"/>
</dbReference>
<dbReference type="InterPro" id="IPR029063">
    <property type="entry name" value="SAM-dependent_MTases_sf"/>
</dbReference>
<dbReference type="NCBIfam" id="TIGR00675">
    <property type="entry name" value="dcm"/>
    <property type="match status" value="1"/>
</dbReference>
<protein>
    <recommendedName>
        <fullName evidence="7">Cytosine-specific methyltransferase</fullName>
        <ecNumber evidence="7">2.1.1.37</ecNumber>
    </recommendedName>
</protein>
<dbReference type="PROSITE" id="PS00094">
    <property type="entry name" value="C5_MTASE_1"/>
    <property type="match status" value="1"/>
</dbReference>
<keyword evidence="3 5" id="KW-0949">S-adenosyl-L-methionine</keyword>
<dbReference type="InterPro" id="IPR001525">
    <property type="entry name" value="C5_MeTfrase"/>
</dbReference>
<evidence type="ECO:0000256" key="7">
    <source>
        <dbReference type="RuleBase" id="RU000417"/>
    </source>
</evidence>
<feature type="active site" evidence="5">
    <location>
        <position position="78"/>
    </location>
</feature>
<organism evidence="8 9">
    <name type="scientific">Croceifilum oryzae</name>
    <dbReference type="NCBI Taxonomy" id="1553429"/>
    <lineage>
        <taxon>Bacteria</taxon>
        <taxon>Bacillati</taxon>
        <taxon>Bacillota</taxon>
        <taxon>Bacilli</taxon>
        <taxon>Bacillales</taxon>
        <taxon>Thermoactinomycetaceae</taxon>
        <taxon>Croceifilum</taxon>
    </lineage>
</organism>
<comment type="caution">
    <text evidence="8">The sequence shown here is derived from an EMBL/GenBank/DDBJ whole genome shotgun (WGS) entry which is preliminary data.</text>
</comment>
<dbReference type="GO" id="GO:0003677">
    <property type="term" value="F:DNA binding"/>
    <property type="evidence" value="ECO:0007669"/>
    <property type="project" value="TreeGrafter"/>
</dbReference>
<dbReference type="InterPro" id="IPR050390">
    <property type="entry name" value="C5-Methyltransferase"/>
</dbReference>
<dbReference type="Pfam" id="PF00145">
    <property type="entry name" value="DNA_methylase"/>
    <property type="match status" value="2"/>
</dbReference>
<dbReference type="AlphaFoldDB" id="A0AAJ1TLY1"/>